<accession>A0A699XF69</accession>
<dbReference type="AlphaFoldDB" id="A0A699XF69"/>
<feature type="non-terminal residue" evidence="2">
    <location>
        <position position="1"/>
    </location>
</feature>
<comment type="caution">
    <text evidence="2">The sequence shown here is derived from an EMBL/GenBank/DDBJ whole genome shotgun (WGS) entry which is preliminary data.</text>
</comment>
<keyword evidence="1" id="KW-0175">Coiled coil</keyword>
<proteinExistence type="predicted"/>
<organism evidence="2">
    <name type="scientific">Tanacetum cinerariifolium</name>
    <name type="common">Dalmatian daisy</name>
    <name type="synonym">Chrysanthemum cinerariifolium</name>
    <dbReference type="NCBI Taxonomy" id="118510"/>
    <lineage>
        <taxon>Eukaryota</taxon>
        <taxon>Viridiplantae</taxon>
        <taxon>Streptophyta</taxon>
        <taxon>Embryophyta</taxon>
        <taxon>Tracheophyta</taxon>
        <taxon>Spermatophyta</taxon>
        <taxon>Magnoliopsida</taxon>
        <taxon>eudicotyledons</taxon>
        <taxon>Gunneridae</taxon>
        <taxon>Pentapetalae</taxon>
        <taxon>asterids</taxon>
        <taxon>campanulids</taxon>
        <taxon>Asterales</taxon>
        <taxon>Asteraceae</taxon>
        <taxon>Asteroideae</taxon>
        <taxon>Anthemideae</taxon>
        <taxon>Anthemidinae</taxon>
        <taxon>Tanacetum</taxon>
    </lineage>
</organism>
<evidence type="ECO:0000256" key="1">
    <source>
        <dbReference type="SAM" id="Coils"/>
    </source>
</evidence>
<sequence>ASLKKGTIEGDIEKEMATAKSLKSELAELRKKLKEASISA</sequence>
<gene>
    <name evidence="2" type="ORF">Tci_928495</name>
</gene>
<protein>
    <submittedName>
        <fullName evidence="2">Uncharacterized protein</fullName>
    </submittedName>
</protein>
<dbReference type="EMBL" id="BKCJ011830434">
    <property type="protein sequence ID" value="GFD56526.1"/>
    <property type="molecule type" value="Genomic_DNA"/>
</dbReference>
<evidence type="ECO:0000313" key="2">
    <source>
        <dbReference type="EMBL" id="GFD56526.1"/>
    </source>
</evidence>
<name>A0A699XF69_TANCI</name>
<reference evidence="2" key="1">
    <citation type="journal article" date="2019" name="Sci. Rep.">
        <title>Draft genome of Tanacetum cinerariifolium, the natural source of mosquito coil.</title>
        <authorList>
            <person name="Yamashiro T."/>
            <person name="Shiraishi A."/>
            <person name="Satake H."/>
            <person name="Nakayama K."/>
        </authorList>
    </citation>
    <scope>NUCLEOTIDE SEQUENCE</scope>
</reference>
<feature type="coiled-coil region" evidence="1">
    <location>
        <begin position="12"/>
        <end position="39"/>
    </location>
</feature>